<gene>
    <name evidence="1" type="ORF">LTR37_011327</name>
</gene>
<protein>
    <submittedName>
        <fullName evidence="1">Uncharacterized protein</fullName>
    </submittedName>
</protein>
<evidence type="ECO:0000313" key="1">
    <source>
        <dbReference type="EMBL" id="KAK3708806.1"/>
    </source>
</evidence>
<comment type="caution">
    <text evidence="1">The sequence shown here is derived from an EMBL/GenBank/DDBJ whole genome shotgun (WGS) entry which is preliminary data.</text>
</comment>
<dbReference type="Proteomes" id="UP001281147">
    <property type="component" value="Unassembled WGS sequence"/>
</dbReference>
<name>A0ACC3N2I3_9PEZI</name>
<sequence length="294" mass="32605">MSSPLTAKRRKLNETSKTLAKPFVSPLKRSGSASKPLQQNNNAANVLYQPSTLAHTVTAAPYSAPTRKGTPFTPARSAPIRKQQSFSTSTKRTADPAEVAAQKALTSLELQIRAVKNDLDTLKQASRITNSTTDADLEETATKWKLASQSAAEELFGTVKERVCRMGGVQAWRQTEKRKYERANGMGEFAQENEAPEDDDKDCEFDSQGEELEEEEMEYRKKLKAKARAEMRDAMEEQGCEQEAADAGGGAGKKAVWQEEGKDDDTFTIDMMLRSLNIELKVIGYDKVAQRWTA</sequence>
<reference evidence="1" key="1">
    <citation type="submission" date="2023-07" db="EMBL/GenBank/DDBJ databases">
        <title>Black Yeasts Isolated from many extreme environments.</title>
        <authorList>
            <person name="Coleine C."/>
            <person name="Stajich J.E."/>
            <person name="Selbmann L."/>
        </authorList>
    </citation>
    <scope>NUCLEOTIDE SEQUENCE</scope>
    <source>
        <strain evidence="1">CCFEE 5714</strain>
    </source>
</reference>
<dbReference type="EMBL" id="JAUTXU010000098">
    <property type="protein sequence ID" value="KAK3708806.1"/>
    <property type="molecule type" value="Genomic_DNA"/>
</dbReference>
<organism evidence="1 2">
    <name type="scientific">Vermiconidia calcicola</name>
    <dbReference type="NCBI Taxonomy" id="1690605"/>
    <lineage>
        <taxon>Eukaryota</taxon>
        <taxon>Fungi</taxon>
        <taxon>Dikarya</taxon>
        <taxon>Ascomycota</taxon>
        <taxon>Pezizomycotina</taxon>
        <taxon>Dothideomycetes</taxon>
        <taxon>Dothideomycetidae</taxon>
        <taxon>Mycosphaerellales</taxon>
        <taxon>Extremaceae</taxon>
        <taxon>Vermiconidia</taxon>
    </lineage>
</organism>
<keyword evidence="2" id="KW-1185">Reference proteome</keyword>
<evidence type="ECO:0000313" key="2">
    <source>
        <dbReference type="Proteomes" id="UP001281147"/>
    </source>
</evidence>
<accession>A0ACC3N2I3</accession>
<proteinExistence type="predicted"/>